<dbReference type="STRING" id="1219032.GCA_001515545_00690"/>
<dbReference type="InterPro" id="IPR013325">
    <property type="entry name" value="RNA_pol_sigma_r2"/>
</dbReference>
<dbReference type="GO" id="GO:0003677">
    <property type="term" value="F:DNA binding"/>
    <property type="evidence" value="ECO:0007669"/>
    <property type="project" value="InterPro"/>
</dbReference>
<evidence type="ECO:0000256" key="4">
    <source>
        <dbReference type="ARBA" id="ARBA00023163"/>
    </source>
</evidence>
<dbReference type="InterPro" id="IPR036388">
    <property type="entry name" value="WH-like_DNA-bd_sf"/>
</dbReference>
<evidence type="ECO:0000256" key="1">
    <source>
        <dbReference type="ARBA" id="ARBA00010641"/>
    </source>
</evidence>
<dbReference type="InterPro" id="IPR007627">
    <property type="entry name" value="RNA_pol_sigma70_r2"/>
</dbReference>
<dbReference type="PROSITE" id="PS51430">
    <property type="entry name" value="KAIA_N"/>
    <property type="match status" value="1"/>
</dbReference>
<keyword evidence="4" id="KW-0804">Transcription</keyword>
<dbReference type="Pfam" id="PF04542">
    <property type="entry name" value="Sigma70_r2"/>
    <property type="match status" value="1"/>
</dbReference>
<proteinExistence type="inferred from homology"/>
<evidence type="ECO:0000256" key="2">
    <source>
        <dbReference type="ARBA" id="ARBA00023015"/>
    </source>
</evidence>
<dbReference type="GO" id="GO:0006352">
    <property type="term" value="P:DNA-templated transcription initiation"/>
    <property type="evidence" value="ECO:0007669"/>
    <property type="project" value="InterPro"/>
</dbReference>
<dbReference type="InterPro" id="IPR020844">
    <property type="entry name" value="Circadian_clock_KaiA_N"/>
</dbReference>
<protein>
    <submittedName>
        <fullName evidence="6">RNA polymerase subunit sigma</fullName>
    </submittedName>
</protein>
<feature type="domain" description="KaiA N-terminal" evidence="5">
    <location>
        <begin position="1"/>
        <end position="95"/>
    </location>
</feature>
<dbReference type="PANTHER" id="PTHR43133">
    <property type="entry name" value="RNA POLYMERASE ECF-TYPE SIGMA FACTO"/>
    <property type="match status" value="1"/>
</dbReference>
<dbReference type="Proteomes" id="UP000220246">
    <property type="component" value="Unassembled WGS sequence"/>
</dbReference>
<dbReference type="AlphaFoldDB" id="A0A2A7V134"/>
<dbReference type="InterPro" id="IPR014284">
    <property type="entry name" value="RNA_pol_sigma-70_dom"/>
</dbReference>
<dbReference type="SUPFAM" id="SSF88946">
    <property type="entry name" value="Sigma2 domain of RNA polymerase sigma factors"/>
    <property type="match status" value="1"/>
</dbReference>
<reference evidence="7" key="1">
    <citation type="submission" date="2017-09" db="EMBL/GenBank/DDBJ databases">
        <title>FDA dAtabase for Regulatory Grade micrObial Sequences (FDA-ARGOS): Supporting development and validation of Infectious Disease Dx tests.</title>
        <authorList>
            <person name="Minogue T."/>
            <person name="Wolcott M."/>
            <person name="Wasieloski L."/>
            <person name="Aguilar W."/>
            <person name="Moore D."/>
            <person name="Tallon L."/>
            <person name="Sadzewicz L."/>
            <person name="Ott S."/>
            <person name="Zhao X."/>
            <person name="Nagaraj S."/>
            <person name="Vavikolanu K."/>
            <person name="Aluvathingal J."/>
            <person name="Nadendla S."/>
            <person name="Sichtig H."/>
        </authorList>
    </citation>
    <scope>NUCLEOTIDE SEQUENCE [LARGE SCALE GENOMIC DNA]</scope>
    <source>
        <strain evidence="7">FDAARGOS_394</strain>
    </source>
</reference>
<keyword evidence="2" id="KW-0805">Transcription regulation</keyword>
<dbReference type="CDD" id="cd06171">
    <property type="entry name" value="Sigma70_r4"/>
    <property type="match status" value="1"/>
</dbReference>
<dbReference type="InterPro" id="IPR013324">
    <property type="entry name" value="RNA_pol_sigma_r3/r4-like"/>
</dbReference>
<accession>A0A2A7V134</accession>
<dbReference type="GO" id="GO:0016987">
    <property type="term" value="F:sigma factor activity"/>
    <property type="evidence" value="ECO:0007669"/>
    <property type="project" value="UniProtKB-KW"/>
</dbReference>
<dbReference type="Gene3D" id="1.10.10.10">
    <property type="entry name" value="Winged helix-like DNA-binding domain superfamily/Winged helix DNA-binding domain"/>
    <property type="match status" value="1"/>
</dbReference>
<evidence type="ECO:0000313" key="7">
    <source>
        <dbReference type="Proteomes" id="UP000220246"/>
    </source>
</evidence>
<dbReference type="NCBIfam" id="NF009180">
    <property type="entry name" value="PRK12528.1"/>
    <property type="match status" value="1"/>
</dbReference>
<sequence length="174" mass="19148">MSATPTAAHPEVTALYTAHQVWLQGWLRRRLGNAWEAADLAQDTFVRLLATPAGQADLQTAPLREPRAYLATVARRLLINHLRRQSLEQAYLEALAALPEAQAPSPEQQLVILQSLQELDAMLDSLPPKVRSVFVLSQVEGLTYAAIAEELGIGLRSVKRYMAQAMAECILLAP</sequence>
<evidence type="ECO:0000259" key="5">
    <source>
        <dbReference type="PROSITE" id="PS51430"/>
    </source>
</evidence>
<dbReference type="SUPFAM" id="SSF88659">
    <property type="entry name" value="Sigma3 and sigma4 domains of RNA polymerase sigma factors"/>
    <property type="match status" value="1"/>
</dbReference>
<dbReference type="PANTHER" id="PTHR43133:SF63">
    <property type="entry name" value="RNA POLYMERASE SIGMA FACTOR FECI-RELATED"/>
    <property type="match status" value="1"/>
</dbReference>
<comment type="similarity">
    <text evidence="1">Belongs to the sigma-70 factor family. ECF subfamily.</text>
</comment>
<dbReference type="FunFam" id="1.10.10.10:FF:000427">
    <property type="entry name" value="RNA polymerase sigma factor"/>
    <property type="match status" value="1"/>
</dbReference>
<dbReference type="NCBIfam" id="TIGR02937">
    <property type="entry name" value="sigma70-ECF"/>
    <property type="match status" value="1"/>
</dbReference>
<evidence type="ECO:0000256" key="3">
    <source>
        <dbReference type="ARBA" id="ARBA00023082"/>
    </source>
</evidence>
<dbReference type="InterPro" id="IPR039425">
    <property type="entry name" value="RNA_pol_sigma-70-like"/>
</dbReference>
<dbReference type="EMBL" id="PDEA01000001">
    <property type="protein sequence ID" value="PEH91141.1"/>
    <property type="molecule type" value="Genomic_DNA"/>
</dbReference>
<dbReference type="GeneID" id="80802250"/>
<keyword evidence="3" id="KW-0731">Sigma factor</keyword>
<gene>
    <name evidence="6" type="ORF">CRM82_16665</name>
</gene>
<organism evidence="6 7">
    <name type="scientific">Comamonas terrigena</name>
    <dbReference type="NCBI Taxonomy" id="32013"/>
    <lineage>
        <taxon>Bacteria</taxon>
        <taxon>Pseudomonadati</taxon>
        <taxon>Pseudomonadota</taxon>
        <taxon>Betaproteobacteria</taxon>
        <taxon>Burkholderiales</taxon>
        <taxon>Comamonadaceae</taxon>
        <taxon>Comamonas</taxon>
    </lineage>
</organism>
<name>A0A2A7V134_COMTR</name>
<keyword evidence="7" id="KW-1185">Reference proteome</keyword>
<evidence type="ECO:0000313" key="6">
    <source>
        <dbReference type="EMBL" id="PEH91141.1"/>
    </source>
</evidence>
<comment type="caution">
    <text evidence="6">The sequence shown here is derived from an EMBL/GenBank/DDBJ whole genome shotgun (WGS) entry which is preliminary data.</text>
</comment>
<dbReference type="Gene3D" id="1.10.1740.10">
    <property type="match status" value="1"/>
</dbReference>
<dbReference type="Pfam" id="PF08281">
    <property type="entry name" value="Sigma70_r4_2"/>
    <property type="match status" value="1"/>
</dbReference>
<dbReference type="InterPro" id="IPR013249">
    <property type="entry name" value="RNA_pol_sigma70_r4_t2"/>
</dbReference>
<dbReference type="RefSeq" id="WP_066533515.1">
    <property type="nucleotide sequence ID" value="NZ_PDEA01000001.1"/>
</dbReference>
<dbReference type="GO" id="GO:0007623">
    <property type="term" value="P:circadian rhythm"/>
    <property type="evidence" value="ECO:0007669"/>
    <property type="project" value="InterPro"/>
</dbReference>
<dbReference type="OrthoDB" id="8536462at2"/>